<dbReference type="OrthoDB" id="6784110at2759"/>
<protein>
    <recommendedName>
        <fullName evidence="3">DUF3421 domain containing protein</fullName>
    </recommendedName>
</protein>
<evidence type="ECO:0008006" key="3">
    <source>
        <dbReference type="Google" id="ProtNLM"/>
    </source>
</evidence>
<dbReference type="Proteomes" id="UP000292052">
    <property type="component" value="Unassembled WGS sequence"/>
</dbReference>
<dbReference type="EMBL" id="QDEB01061725">
    <property type="protein sequence ID" value="RZC36466.1"/>
    <property type="molecule type" value="Genomic_DNA"/>
</dbReference>
<evidence type="ECO:0000313" key="1">
    <source>
        <dbReference type="EMBL" id="RZC36466.1"/>
    </source>
</evidence>
<reference evidence="1 2" key="1">
    <citation type="submission" date="2017-03" db="EMBL/GenBank/DDBJ databases">
        <title>Genome of the blue death feigning beetle - Asbolus verrucosus.</title>
        <authorList>
            <person name="Rider S.D."/>
        </authorList>
    </citation>
    <scope>NUCLEOTIDE SEQUENCE [LARGE SCALE GENOMIC DNA]</scope>
    <source>
        <strain evidence="1">Butters</strain>
        <tissue evidence="1">Head and leg muscle</tissue>
    </source>
</reference>
<gene>
    <name evidence="1" type="ORF">BDFB_014844</name>
</gene>
<dbReference type="AlphaFoldDB" id="A0A482VUQ6"/>
<accession>A0A482VUQ6</accession>
<proteinExistence type="predicted"/>
<organism evidence="1 2">
    <name type="scientific">Asbolus verrucosus</name>
    <name type="common">Desert ironclad beetle</name>
    <dbReference type="NCBI Taxonomy" id="1661398"/>
    <lineage>
        <taxon>Eukaryota</taxon>
        <taxon>Metazoa</taxon>
        <taxon>Ecdysozoa</taxon>
        <taxon>Arthropoda</taxon>
        <taxon>Hexapoda</taxon>
        <taxon>Insecta</taxon>
        <taxon>Pterygota</taxon>
        <taxon>Neoptera</taxon>
        <taxon>Endopterygota</taxon>
        <taxon>Coleoptera</taxon>
        <taxon>Polyphaga</taxon>
        <taxon>Cucujiformia</taxon>
        <taxon>Tenebrionidae</taxon>
        <taxon>Pimeliinae</taxon>
        <taxon>Asbolus</taxon>
    </lineage>
</organism>
<keyword evidence="2" id="KW-1185">Reference proteome</keyword>
<evidence type="ECO:0000313" key="2">
    <source>
        <dbReference type="Proteomes" id="UP000292052"/>
    </source>
</evidence>
<comment type="caution">
    <text evidence="1">The sequence shown here is derived from an EMBL/GenBank/DDBJ whole genome shotgun (WGS) entry which is preliminary data.</text>
</comment>
<sequence>MEVKVPGYGVSTINRLIKLLCTHEIARFSWMRTNAENFHADMINKHPVVGGYDHVENKGVMNIGRVMYQGILKIGNVAAYYSENVRLYFPHNDQEKNTRVYEVLIYDKSPLYLSKLV</sequence>
<name>A0A482VUQ6_ASBVE</name>